<evidence type="ECO:0000256" key="1">
    <source>
        <dbReference type="SAM" id="MobiDB-lite"/>
    </source>
</evidence>
<evidence type="ECO:0000313" key="2">
    <source>
        <dbReference type="EMBL" id="MPC71887.1"/>
    </source>
</evidence>
<protein>
    <submittedName>
        <fullName evidence="2">Uncharacterized protein</fullName>
    </submittedName>
</protein>
<evidence type="ECO:0000313" key="3">
    <source>
        <dbReference type="Proteomes" id="UP000324222"/>
    </source>
</evidence>
<feature type="region of interest" description="Disordered" evidence="1">
    <location>
        <begin position="1"/>
        <end position="61"/>
    </location>
</feature>
<sequence length="61" mass="7017">MFLPNLRDVEEPPYRKNNHCNGSMPTPPLTPPDPSTVPPRHIYPYPSQTCPLHRGHHHNNI</sequence>
<feature type="compositionally biased region" description="Pro residues" evidence="1">
    <location>
        <begin position="25"/>
        <end position="37"/>
    </location>
</feature>
<accession>A0A5B7HRL4</accession>
<dbReference type="AlphaFoldDB" id="A0A5B7HRL4"/>
<name>A0A5B7HRL4_PORTR</name>
<comment type="caution">
    <text evidence="2">The sequence shown here is derived from an EMBL/GenBank/DDBJ whole genome shotgun (WGS) entry which is preliminary data.</text>
</comment>
<reference evidence="2 3" key="1">
    <citation type="submission" date="2019-05" db="EMBL/GenBank/DDBJ databases">
        <title>Another draft genome of Portunus trituberculatus and its Hox gene families provides insights of decapod evolution.</title>
        <authorList>
            <person name="Jeong J.-H."/>
            <person name="Song I."/>
            <person name="Kim S."/>
            <person name="Choi T."/>
            <person name="Kim D."/>
            <person name="Ryu S."/>
            <person name="Kim W."/>
        </authorList>
    </citation>
    <scope>NUCLEOTIDE SEQUENCE [LARGE SCALE GENOMIC DNA]</scope>
    <source>
        <tissue evidence="2">Muscle</tissue>
    </source>
</reference>
<gene>
    <name evidence="2" type="ORF">E2C01_066177</name>
</gene>
<proteinExistence type="predicted"/>
<dbReference type="Proteomes" id="UP000324222">
    <property type="component" value="Unassembled WGS sequence"/>
</dbReference>
<keyword evidence="3" id="KW-1185">Reference proteome</keyword>
<organism evidence="2 3">
    <name type="scientific">Portunus trituberculatus</name>
    <name type="common">Swimming crab</name>
    <name type="synonym">Neptunus trituberculatus</name>
    <dbReference type="NCBI Taxonomy" id="210409"/>
    <lineage>
        <taxon>Eukaryota</taxon>
        <taxon>Metazoa</taxon>
        <taxon>Ecdysozoa</taxon>
        <taxon>Arthropoda</taxon>
        <taxon>Crustacea</taxon>
        <taxon>Multicrustacea</taxon>
        <taxon>Malacostraca</taxon>
        <taxon>Eumalacostraca</taxon>
        <taxon>Eucarida</taxon>
        <taxon>Decapoda</taxon>
        <taxon>Pleocyemata</taxon>
        <taxon>Brachyura</taxon>
        <taxon>Eubrachyura</taxon>
        <taxon>Portunoidea</taxon>
        <taxon>Portunidae</taxon>
        <taxon>Portuninae</taxon>
        <taxon>Portunus</taxon>
    </lineage>
</organism>
<dbReference type="EMBL" id="VSRR010033721">
    <property type="protein sequence ID" value="MPC71887.1"/>
    <property type="molecule type" value="Genomic_DNA"/>
</dbReference>